<accession>A0A8S9ZQW7</accession>
<evidence type="ECO:0000313" key="3">
    <source>
        <dbReference type="Proteomes" id="UP000605970"/>
    </source>
</evidence>
<proteinExistence type="predicted"/>
<evidence type="ECO:0000256" key="1">
    <source>
        <dbReference type="SAM" id="Coils"/>
    </source>
</evidence>
<evidence type="ECO:0000313" key="2">
    <source>
        <dbReference type="EMBL" id="KAF7635559.1"/>
    </source>
</evidence>
<organism evidence="2 3">
    <name type="scientific">Meloidogyne graminicola</name>
    <dbReference type="NCBI Taxonomy" id="189291"/>
    <lineage>
        <taxon>Eukaryota</taxon>
        <taxon>Metazoa</taxon>
        <taxon>Ecdysozoa</taxon>
        <taxon>Nematoda</taxon>
        <taxon>Chromadorea</taxon>
        <taxon>Rhabditida</taxon>
        <taxon>Tylenchina</taxon>
        <taxon>Tylenchomorpha</taxon>
        <taxon>Tylenchoidea</taxon>
        <taxon>Meloidogynidae</taxon>
        <taxon>Meloidogyninae</taxon>
        <taxon>Meloidogyne</taxon>
    </lineage>
</organism>
<comment type="caution">
    <text evidence="2">The sequence shown here is derived from an EMBL/GenBank/DDBJ whole genome shotgun (WGS) entry which is preliminary data.</text>
</comment>
<dbReference type="OrthoDB" id="5809081at2759"/>
<keyword evidence="1" id="KW-0175">Coiled coil</keyword>
<sequence>MLSDYPLPISLVNFFSSEAVGHAIKKHFHFLFGPPSVVDKCETDIPAEVIRSSLTSKLDGFLDNEEGEVKNEKENIYKYQPNEFIPEITTKSILEVCKREGINKEEIAYISNSASQYLPDDAEIIRKKFKAFVFSPLEDKFNPRQRPSFRPPTFQSPHFSIELIKALYSGRTEDWNWAINNRTPALRIQNLSSIPSPWSDNETTFSKIKEKREEKLKVFFKLKLNYFCFKLIKETLQKQKELINNLKLNKNIINLKQQNKFITQAMTKQRFGNRKYSREVNKNKFFFLLNFYFF</sequence>
<gene>
    <name evidence="2" type="ORF">Mgra_00004946</name>
</gene>
<protein>
    <submittedName>
        <fullName evidence="2">Uncharacterized protein</fullName>
    </submittedName>
</protein>
<keyword evidence="3" id="KW-1185">Reference proteome</keyword>
<dbReference type="AlphaFoldDB" id="A0A8S9ZQW7"/>
<dbReference type="EMBL" id="JABEBT010000040">
    <property type="protein sequence ID" value="KAF7635559.1"/>
    <property type="molecule type" value="Genomic_DNA"/>
</dbReference>
<dbReference type="Proteomes" id="UP000605970">
    <property type="component" value="Unassembled WGS sequence"/>
</dbReference>
<name>A0A8S9ZQW7_9BILA</name>
<feature type="coiled-coil region" evidence="1">
    <location>
        <begin position="229"/>
        <end position="256"/>
    </location>
</feature>
<reference evidence="2" key="1">
    <citation type="journal article" date="2020" name="Ecol. Evol.">
        <title>Genome structure and content of the rice root-knot nematode (Meloidogyne graminicola).</title>
        <authorList>
            <person name="Phan N.T."/>
            <person name="Danchin E.G.J."/>
            <person name="Klopp C."/>
            <person name="Perfus-Barbeoch L."/>
            <person name="Kozlowski D.K."/>
            <person name="Koutsovoulos G.D."/>
            <person name="Lopez-Roques C."/>
            <person name="Bouchez O."/>
            <person name="Zahm M."/>
            <person name="Besnard G."/>
            <person name="Bellafiore S."/>
        </authorList>
    </citation>
    <scope>NUCLEOTIDE SEQUENCE</scope>
    <source>
        <strain evidence="2">VN-18</strain>
    </source>
</reference>